<accession>A0A523W7X7</accession>
<gene>
    <name evidence="1" type="ORF">E3J48_02950</name>
</gene>
<dbReference type="AlphaFoldDB" id="A0A523W7X7"/>
<evidence type="ECO:0000313" key="2">
    <source>
        <dbReference type="Proteomes" id="UP000319130"/>
    </source>
</evidence>
<dbReference type="Proteomes" id="UP000319130">
    <property type="component" value="Unassembled WGS sequence"/>
</dbReference>
<comment type="caution">
    <text evidence="1">The sequence shown here is derived from an EMBL/GenBank/DDBJ whole genome shotgun (WGS) entry which is preliminary data.</text>
</comment>
<dbReference type="EMBL" id="SOIZ01000123">
    <property type="protein sequence ID" value="TET63135.1"/>
    <property type="molecule type" value="Genomic_DNA"/>
</dbReference>
<sequence>MGTSRKRRFDRRGKYGTIQEGCRGARENCAEIPLEYYHESIDVRERGGFVFASFEAHFSEGDIRDMLAVEDGKRVPVEQGKIVPRYLLTAWLIDVG</sequence>
<evidence type="ECO:0000313" key="1">
    <source>
        <dbReference type="EMBL" id="TET63135.1"/>
    </source>
</evidence>
<organism evidence="1 2">
    <name type="scientific">Aerophobetes bacterium</name>
    <dbReference type="NCBI Taxonomy" id="2030807"/>
    <lineage>
        <taxon>Bacteria</taxon>
        <taxon>Candidatus Aerophobota</taxon>
    </lineage>
</organism>
<protein>
    <submittedName>
        <fullName evidence="1">Uncharacterized protein</fullName>
    </submittedName>
</protein>
<name>A0A523W7X7_UNCAE</name>
<proteinExistence type="predicted"/>
<reference evidence="1 2" key="1">
    <citation type="submission" date="2019-03" db="EMBL/GenBank/DDBJ databases">
        <title>Metabolic potential of uncultured bacteria and archaea associated with petroleum seepage in deep-sea sediments.</title>
        <authorList>
            <person name="Dong X."/>
            <person name="Hubert C."/>
        </authorList>
    </citation>
    <scope>NUCLEOTIDE SEQUENCE [LARGE SCALE GENOMIC DNA]</scope>
    <source>
        <strain evidence="1">E29_bin52</strain>
    </source>
</reference>